<dbReference type="AlphaFoldDB" id="A0A9Q0GWD0"/>
<feature type="signal peptide" evidence="1">
    <location>
        <begin position="1"/>
        <end position="35"/>
    </location>
</feature>
<dbReference type="PANTHER" id="PTHR31676:SF173">
    <property type="entry name" value="DUF538 DOMAIN-CONTAINING PROTEIN"/>
    <property type="match status" value="1"/>
</dbReference>
<organism evidence="2 3">
    <name type="scientific">Protea cynaroides</name>
    <dbReference type="NCBI Taxonomy" id="273540"/>
    <lineage>
        <taxon>Eukaryota</taxon>
        <taxon>Viridiplantae</taxon>
        <taxon>Streptophyta</taxon>
        <taxon>Embryophyta</taxon>
        <taxon>Tracheophyta</taxon>
        <taxon>Spermatophyta</taxon>
        <taxon>Magnoliopsida</taxon>
        <taxon>Proteales</taxon>
        <taxon>Proteaceae</taxon>
        <taxon>Protea</taxon>
    </lineage>
</organism>
<reference evidence="2" key="1">
    <citation type="journal article" date="2023" name="Plant J.">
        <title>The genome of the king protea, Protea cynaroides.</title>
        <authorList>
            <person name="Chang J."/>
            <person name="Duong T.A."/>
            <person name="Schoeman C."/>
            <person name="Ma X."/>
            <person name="Roodt D."/>
            <person name="Barker N."/>
            <person name="Li Z."/>
            <person name="Van de Peer Y."/>
            <person name="Mizrachi E."/>
        </authorList>
    </citation>
    <scope>NUCLEOTIDE SEQUENCE</scope>
    <source>
        <tissue evidence="2">Young leaves</tissue>
    </source>
</reference>
<dbReference type="EMBL" id="JAMYWD010000011">
    <property type="protein sequence ID" value="KAJ4955387.1"/>
    <property type="molecule type" value="Genomic_DNA"/>
</dbReference>
<dbReference type="Pfam" id="PF04398">
    <property type="entry name" value="DUF538"/>
    <property type="match status" value="1"/>
</dbReference>
<dbReference type="InterPro" id="IPR036758">
    <property type="entry name" value="At5g01610-like"/>
</dbReference>
<dbReference type="SUPFAM" id="SSF141562">
    <property type="entry name" value="At5g01610-like"/>
    <property type="match status" value="1"/>
</dbReference>
<dbReference type="InterPro" id="IPR007493">
    <property type="entry name" value="DUF538"/>
</dbReference>
<keyword evidence="3" id="KW-1185">Reference proteome</keyword>
<evidence type="ECO:0000256" key="1">
    <source>
        <dbReference type="SAM" id="SignalP"/>
    </source>
</evidence>
<dbReference type="Proteomes" id="UP001141806">
    <property type="component" value="Unassembled WGS sequence"/>
</dbReference>
<protein>
    <submittedName>
        <fullName evidence="2">Uncharacterized protein</fullName>
    </submittedName>
</protein>
<sequence>MVLSSRFFFSLRRVLLSTSVLLCLSLLCFSSLTAADDELTAYEVLESYDFPVGLLPKGVLSYDLNTSTGKFSVYLNGTCTFSIGSYNLKYKSTITGYIAKDKLSKLKGISVKVLFFWLSIVTVTRSDDELEFSVGIASVDFPVTNFDVCPECGCGLDCVNKKVQRIRRGPFAFSS</sequence>
<proteinExistence type="predicted"/>
<dbReference type="OrthoDB" id="1873537at2759"/>
<comment type="caution">
    <text evidence="2">The sequence shown here is derived from an EMBL/GenBank/DDBJ whole genome shotgun (WGS) entry which is preliminary data.</text>
</comment>
<name>A0A9Q0GWD0_9MAGN</name>
<evidence type="ECO:0000313" key="2">
    <source>
        <dbReference type="EMBL" id="KAJ4955387.1"/>
    </source>
</evidence>
<accession>A0A9Q0GWD0</accession>
<keyword evidence="1" id="KW-0732">Signal</keyword>
<gene>
    <name evidence="2" type="ORF">NE237_012170</name>
</gene>
<dbReference type="Gene3D" id="2.30.240.10">
    <property type="entry name" value="At5g01610-like"/>
    <property type="match status" value="1"/>
</dbReference>
<dbReference type="PANTHER" id="PTHR31676">
    <property type="entry name" value="T31J12.3 PROTEIN-RELATED"/>
    <property type="match status" value="1"/>
</dbReference>
<feature type="chain" id="PRO_5040401723" evidence="1">
    <location>
        <begin position="36"/>
        <end position="175"/>
    </location>
</feature>
<evidence type="ECO:0000313" key="3">
    <source>
        <dbReference type="Proteomes" id="UP001141806"/>
    </source>
</evidence>